<sequence>MRRGNPTTTHDRRLMCHRHGLAGPSSSRSICDSRTSGGARRRTIPRALRGTSSPSEGADDGSIGGSSSSVGDGAGGLSGDGDGAKGEEEAEQQSLASLVESTFVLAAAGNSYEMGLKAFISTIKEAYERGYTVPALTMEVSFVPTKTAGRDLHPDEVELRSVWIALVYLTLENANWPQKVQRAHEISAPFMDRFAEFVKKVMNGAASGHTLQTLKLEEVMRRGAEPRTPMEAAVLSQSMRIVFATLDLMKEGWSG</sequence>
<dbReference type="AlphaFoldDB" id="D7FXS3"/>
<dbReference type="EMBL" id="FN648522">
    <property type="protein sequence ID" value="CBJ32336.1"/>
    <property type="molecule type" value="Genomic_DNA"/>
</dbReference>
<evidence type="ECO:0000256" key="1">
    <source>
        <dbReference type="SAM" id="MobiDB-lite"/>
    </source>
</evidence>
<dbReference type="OMA" id="LENANWP"/>
<feature type="compositionally biased region" description="Gly residues" evidence="1">
    <location>
        <begin position="72"/>
        <end position="81"/>
    </location>
</feature>
<accession>D7FXS3</accession>
<dbReference type="OrthoDB" id="47588at2759"/>
<organism evidence="2 3">
    <name type="scientific">Ectocarpus siliculosus</name>
    <name type="common">Brown alga</name>
    <name type="synonym">Conferva siliculosa</name>
    <dbReference type="NCBI Taxonomy" id="2880"/>
    <lineage>
        <taxon>Eukaryota</taxon>
        <taxon>Sar</taxon>
        <taxon>Stramenopiles</taxon>
        <taxon>Ochrophyta</taxon>
        <taxon>PX clade</taxon>
        <taxon>Phaeophyceae</taxon>
        <taxon>Ectocarpales</taxon>
        <taxon>Ectocarpaceae</taxon>
        <taxon>Ectocarpus</taxon>
    </lineage>
</organism>
<dbReference type="EMBL" id="FN649734">
    <property type="protein sequence ID" value="CBJ32336.1"/>
    <property type="molecule type" value="Genomic_DNA"/>
</dbReference>
<feature type="compositionally biased region" description="Low complexity" evidence="1">
    <location>
        <begin position="25"/>
        <end position="36"/>
    </location>
</feature>
<protein>
    <submittedName>
        <fullName evidence="2">Uncharacterized protein</fullName>
    </submittedName>
</protein>
<feature type="region of interest" description="Disordered" evidence="1">
    <location>
        <begin position="1"/>
        <end position="93"/>
    </location>
</feature>
<evidence type="ECO:0000313" key="3">
    <source>
        <dbReference type="Proteomes" id="UP000002630"/>
    </source>
</evidence>
<name>D7FXS3_ECTSI</name>
<gene>
    <name evidence="2" type="ORF">Esi_0331_0010</name>
</gene>
<evidence type="ECO:0000313" key="2">
    <source>
        <dbReference type="EMBL" id="CBJ32336.1"/>
    </source>
</evidence>
<dbReference type="InParanoid" id="D7FXS3"/>
<reference evidence="2 3" key="1">
    <citation type="journal article" date="2010" name="Nature">
        <title>The Ectocarpus genome and the independent evolution of multicellularity in brown algae.</title>
        <authorList>
            <person name="Cock J.M."/>
            <person name="Sterck L."/>
            <person name="Rouze P."/>
            <person name="Scornet D."/>
            <person name="Allen A.E."/>
            <person name="Amoutzias G."/>
            <person name="Anthouard V."/>
            <person name="Artiguenave F."/>
            <person name="Aury J.M."/>
            <person name="Badger J.H."/>
            <person name="Beszteri B."/>
            <person name="Billiau K."/>
            <person name="Bonnet E."/>
            <person name="Bothwell J.H."/>
            <person name="Bowler C."/>
            <person name="Boyen C."/>
            <person name="Brownlee C."/>
            <person name="Carrano C.J."/>
            <person name="Charrier B."/>
            <person name="Cho G.Y."/>
            <person name="Coelho S.M."/>
            <person name="Collen J."/>
            <person name="Corre E."/>
            <person name="Da Silva C."/>
            <person name="Delage L."/>
            <person name="Delaroque N."/>
            <person name="Dittami S.M."/>
            <person name="Doulbeau S."/>
            <person name="Elias M."/>
            <person name="Farnham G."/>
            <person name="Gachon C.M."/>
            <person name="Gschloessl B."/>
            <person name="Heesch S."/>
            <person name="Jabbari K."/>
            <person name="Jubin C."/>
            <person name="Kawai H."/>
            <person name="Kimura K."/>
            <person name="Kloareg B."/>
            <person name="Kupper F.C."/>
            <person name="Lang D."/>
            <person name="Le Bail A."/>
            <person name="Leblanc C."/>
            <person name="Lerouge P."/>
            <person name="Lohr M."/>
            <person name="Lopez P.J."/>
            <person name="Martens C."/>
            <person name="Maumus F."/>
            <person name="Michel G."/>
            <person name="Miranda-Saavedra D."/>
            <person name="Morales J."/>
            <person name="Moreau H."/>
            <person name="Motomura T."/>
            <person name="Nagasato C."/>
            <person name="Napoli C.A."/>
            <person name="Nelson D.R."/>
            <person name="Nyvall-Collen P."/>
            <person name="Peters A.F."/>
            <person name="Pommier C."/>
            <person name="Potin P."/>
            <person name="Poulain J."/>
            <person name="Quesneville H."/>
            <person name="Read B."/>
            <person name="Rensing S.A."/>
            <person name="Ritter A."/>
            <person name="Rousvoal S."/>
            <person name="Samanta M."/>
            <person name="Samson G."/>
            <person name="Schroeder D.C."/>
            <person name="Segurens B."/>
            <person name="Strittmatter M."/>
            <person name="Tonon T."/>
            <person name="Tregear J.W."/>
            <person name="Valentin K."/>
            <person name="von Dassow P."/>
            <person name="Yamagishi T."/>
            <person name="Van de Peer Y."/>
            <person name="Wincker P."/>
        </authorList>
    </citation>
    <scope>NUCLEOTIDE SEQUENCE [LARGE SCALE GENOMIC DNA]</scope>
    <source>
        <strain evidence="3">Ec32 / CCAP1310/4</strain>
    </source>
</reference>
<dbReference type="Proteomes" id="UP000002630">
    <property type="component" value="Linkage Group LG09"/>
</dbReference>
<keyword evidence="3" id="KW-1185">Reference proteome</keyword>
<proteinExistence type="predicted"/>